<keyword evidence="5" id="KW-0479">Metal-binding</keyword>
<evidence type="ECO:0000259" key="7">
    <source>
        <dbReference type="SMART" id="SM01007"/>
    </source>
</evidence>
<evidence type="ECO:0000256" key="1">
    <source>
        <dbReference type="ARBA" id="ARBA00001726"/>
    </source>
</evidence>
<dbReference type="EMBL" id="JACOON010000004">
    <property type="protein sequence ID" value="MBC5648449.1"/>
    <property type="molecule type" value="Genomic_DNA"/>
</dbReference>
<dbReference type="PANTHER" id="PTHR22789:SF8">
    <property type="entry name" value="L-RIBULOSE-5-PHOSPHATE 4-EPIMERASE SGBE"/>
    <property type="match status" value="1"/>
</dbReference>
<evidence type="ECO:0000256" key="6">
    <source>
        <dbReference type="ARBA" id="ARBA00022833"/>
    </source>
</evidence>
<reference evidence="8 9" key="1">
    <citation type="submission" date="2020-08" db="EMBL/GenBank/DDBJ databases">
        <title>Genome public.</title>
        <authorList>
            <person name="Liu C."/>
            <person name="Sun Q."/>
        </authorList>
    </citation>
    <scope>NUCLEOTIDE SEQUENCE [LARGE SCALE GENOMIC DNA]</scope>
    <source>
        <strain evidence="8 9">NSJ-35</strain>
    </source>
</reference>
<dbReference type="InterPro" id="IPR036409">
    <property type="entry name" value="Aldolase_II/adducin_N_sf"/>
</dbReference>
<feature type="domain" description="Class II aldolase/adducin N-terminal" evidence="7">
    <location>
        <begin position="6"/>
        <end position="197"/>
    </location>
</feature>
<comment type="caution">
    <text evidence="8">The sequence shown here is derived from an EMBL/GenBank/DDBJ whole genome shotgun (WGS) entry which is preliminary data.</text>
</comment>
<dbReference type="Pfam" id="PF00596">
    <property type="entry name" value="Aldolase_II"/>
    <property type="match status" value="1"/>
</dbReference>
<proteinExistence type="inferred from homology"/>
<keyword evidence="6" id="KW-0862">Zinc</keyword>
<evidence type="ECO:0000256" key="4">
    <source>
        <dbReference type="ARBA" id="ARBA00013186"/>
    </source>
</evidence>
<comment type="catalytic activity">
    <reaction evidence="1">
        <text>L-ribulose 5-phosphate = D-xylulose 5-phosphate</text>
        <dbReference type="Rhea" id="RHEA:22368"/>
        <dbReference type="ChEBI" id="CHEBI:57737"/>
        <dbReference type="ChEBI" id="CHEBI:58226"/>
        <dbReference type="EC" id="5.1.3.4"/>
    </reaction>
</comment>
<dbReference type="PANTHER" id="PTHR22789">
    <property type="entry name" value="FUCULOSE PHOSPHATE ALDOLASE"/>
    <property type="match status" value="1"/>
</dbReference>
<evidence type="ECO:0000313" key="8">
    <source>
        <dbReference type="EMBL" id="MBC5648449.1"/>
    </source>
</evidence>
<evidence type="ECO:0000256" key="3">
    <source>
        <dbReference type="ARBA" id="ARBA00010037"/>
    </source>
</evidence>
<keyword evidence="9" id="KW-1185">Reference proteome</keyword>
<dbReference type="SMART" id="SM01007">
    <property type="entry name" value="Aldolase_II"/>
    <property type="match status" value="1"/>
</dbReference>
<comment type="similarity">
    <text evidence="3">Belongs to the aldolase class II family. AraD/FucA subfamily.</text>
</comment>
<comment type="cofactor">
    <cofactor evidence="2">
        <name>Zn(2+)</name>
        <dbReference type="ChEBI" id="CHEBI:29105"/>
    </cofactor>
</comment>
<gene>
    <name evidence="8" type="primary">araD</name>
    <name evidence="8" type="ORF">H8S18_08880</name>
</gene>
<dbReference type="Proteomes" id="UP000606889">
    <property type="component" value="Unassembled WGS sequence"/>
</dbReference>
<sequence length="239" mass="25936">MNELIRQVTEANRMLPQERLAILTWGNVSGISEDRTCVAVKSSGVDYASMTERDITLTDLDGTVLSGGAPSTDLPTHLALYRAFPSVGAVVHIHSTYATMWAQAGKAIPCLGTTHADYFYGEIPCTRELTAEEIGTPADRHYEKNTGKVIVEAFSGRDPSKVPAVLVKSHGPFTWGPDPATAVKTALVLEYIAKMAYLNKTLDQSAPNGISPALLDKHYCRKFGENAYYGQKKSGNTAR</sequence>
<evidence type="ECO:0000256" key="2">
    <source>
        <dbReference type="ARBA" id="ARBA00001947"/>
    </source>
</evidence>
<evidence type="ECO:0000313" key="9">
    <source>
        <dbReference type="Proteomes" id="UP000606889"/>
    </source>
</evidence>
<dbReference type="SUPFAM" id="SSF53639">
    <property type="entry name" value="AraD/HMP-PK domain-like"/>
    <property type="match status" value="1"/>
</dbReference>
<name>A0ABR7EF91_9FIRM</name>
<accession>A0ABR7EF91</accession>
<evidence type="ECO:0000256" key="5">
    <source>
        <dbReference type="ARBA" id="ARBA00022723"/>
    </source>
</evidence>
<protein>
    <recommendedName>
        <fullName evidence="4">L-ribulose-5-phosphate 4-epimerase</fullName>
        <ecNumber evidence="4">5.1.3.4</ecNumber>
    </recommendedName>
</protein>
<dbReference type="EC" id="5.1.3.4" evidence="4"/>
<dbReference type="InterPro" id="IPR001303">
    <property type="entry name" value="Aldolase_II/adducin_N"/>
</dbReference>
<dbReference type="InterPro" id="IPR050197">
    <property type="entry name" value="Aldolase_class_II_sugar_metab"/>
</dbReference>
<dbReference type="NCBIfam" id="NF006047">
    <property type="entry name" value="PRK08193.1"/>
    <property type="match status" value="1"/>
</dbReference>
<organism evidence="8 9">
    <name type="scientific">Christensenella tenuis</name>
    <dbReference type="NCBI Taxonomy" id="2763033"/>
    <lineage>
        <taxon>Bacteria</taxon>
        <taxon>Bacillati</taxon>
        <taxon>Bacillota</taxon>
        <taxon>Clostridia</taxon>
        <taxon>Christensenellales</taxon>
        <taxon>Christensenellaceae</taxon>
        <taxon>Christensenella</taxon>
    </lineage>
</organism>
<dbReference type="Gene3D" id="3.40.225.10">
    <property type="entry name" value="Class II aldolase/adducin N-terminal domain"/>
    <property type="match status" value="1"/>
</dbReference>